<evidence type="ECO:0000256" key="2">
    <source>
        <dbReference type="ARBA" id="ARBA00022649"/>
    </source>
</evidence>
<dbReference type="Proteomes" id="UP000008206">
    <property type="component" value="Plasmid Cy782205"/>
</dbReference>
<keyword evidence="3" id="KW-0614">Plasmid</keyword>
<sequence length="86" mass="10202">MDIILKPEQEQFIQEKLKSGKYKSIDEVIIEAFRLLEEQDKHYEQWVEETRQKVTVGLEQLDRGEGNEVEVVINLLKDKIRGMREA</sequence>
<keyword evidence="2" id="KW-1277">Toxin-antitoxin system</keyword>
<dbReference type="InterPro" id="IPR038296">
    <property type="entry name" value="ParD_sf"/>
</dbReference>
<name>E0UNX8_GLOV7</name>
<dbReference type="Pfam" id="PF03693">
    <property type="entry name" value="ParD_antitoxin"/>
    <property type="match status" value="1"/>
</dbReference>
<evidence type="ECO:0000313" key="3">
    <source>
        <dbReference type="EMBL" id="ADN18658.1"/>
    </source>
</evidence>
<reference evidence="4" key="1">
    <citation type="journal article" date="2011" name="MBio">
        <title>Novel metabolic attributes of the genus Cyanothece, comprising a group of unicellular nitrogen-fixing Cyanobacteria.</title>
        <authorList>
            <person name="Bandyopadhyay A."/>
            <person name="Elvitigala T."/>
            <person name="Welsh E."/>
            <person name="Stockel J."/>
            <person name="Liberton M."/>
            <person name="Min H."/>
            <person name="Sherman L.A."/>
            <person name="Pakrasi H.B."/>
        </authorList>
    </citation>
    <scope>NUCLEOTIDE SEQUENCE [LARGE SCALE GENOMIC DNA]</scope>
    <source>
        <strain evidence="4">PCC 7822</strain>
        <plasmid evidence="4">Cy782205</plasmid>
    </source>
</reference>
<dbReference type="OrthoDB" id="517705at2"/>
<gene>
    <name evidence="3" type="ordered locus">Cyan7822_6646</name>
</gene>
<proteinExistence type="inferred from homology"/>
<dbReference type="EMBL" id="CP002203">
    <property type="protein sequence ID" value="ADN18658.1"/>
    <property type="molecule type" value="Genomic_DNA"/>
</dbReference>
<keyword evidence="4" id="KW-1185">Reference proteome</keyword>
<dbReference type="InterPro" id="IPR022789">
    <property type="entry name" value="ParD"/>
</dbReference>
<dbReference type="RefSeq" id="WP_013325780.1">
    <property type="nucleotide sequence ID" value="NC_014504.1"/>
</dbReference>
<dbReference type="Gene3D" id="6.10.10.120">
    <property type="entry name" value="Antitoxin ParD1-like"/>
    <property type="match status" value="1"/>
</dbReference>
<dbReference type="SUPFAM" id="SSF47598">
    <property type="entry name" value="Ribbon-helix-helix"/>
    <property type="match status" value="1"/>
</dbReference>
<dbReference type="PANTHER" id="PTHR36582">
    <property type="entry name" value="ANTITOXIN PARD"/>
    <property type="match status" value="1"/>
</dbReference>
<dbReference type="PANTHER" id="PTHR36582:SF2">
    <property type="entry name" value="ANTITOXIN PARD"/>
    <property type="match status" value="1"/>
</dbReference>
<dbReference type="HOGENOM" id="CLU_144805_6_1_3"/>
<comment type="similarity">
    <text evidence="1">Belongs to the ParD antitoxin family.</text>
</comment>
<accession>E0UNX8</accession>
<geneLocation type="plasmid" evidence="3 4">
    <name>Cy782205</name>
</geneLocation>
<evidence type="ECO:0000256" key="1">
    <source>
        <dbReference type="ARBA" id="ARBA00008580"/>
    </source>
</evidence>
<dbReference type="InterPro" id="IPR010985">
    <property type="entry name" value="Ribbon_hlx_hlx"/>
</dbReference>
<evidence type="ECO:0000313" key="4">
    <source>
        <dbReference type="Proteomes" id="UP000008206"/>
    </source>
</evidence>
<dbReference type="AlphaFoldDB" id="E0UNX8"/>
<organism evidence="3 4">
    <name type="scientific">Gloeothece verrucosa (strain PCC 7822)</name>
    <name type="common">Cyanothece sp. (strain PCC 7822)</name>
    <dbReference type="NCBI Taxonomy" id="497965"/>
    <lineage>
        <taxon>Bacteria</taxon>
        <taxon>Bacillati</taxon>
        <taxon>Cyanobacteriota</taxon>
        <taxon>Cyanophyceae</taxon>
        <taxon>Oscillatoriophycideae</taxon>
        <taxon>Chroococcales</taxon>
        <taxon>Aphanothecaceae</taxon>
        <taxon>Gloeothece</taxon>
        <taxon>Gloeothece verrucosa</taxon>
    </lineage>
</organism>
<dbReference type="KEGG" id="cyj:Cyan7822_6646"/>
<dbReference type="GO" id="GO:0006355">
    <property type="term" value="P:regulation of DNA-templated transcription"/>
    <property type="evidence" value="ECO:0007669"/>
    <property type="project" value="InterPro"/>
</dbReference>
<protein>
    <submittedName>
        <fullName evidence="3">Putative transcriptional regulator, CopG/Arc/MetJ family</fullName>
    </submittedName>
</protein>